<keyword evidence="3" id="KW-1185">Reference proteome</keyword>
<dbReference type="Proteomes" id="UP000887159">
    <property type="component" value="Unassembled WGS sequence"/>
</dbReference>
<feature type="compositionally biased region" description="Basic residues" evidence="1">
    <location>
        <begin position="72"/>
        <end position="81"/>
    </location>
</feature>
<protein>
    <submittedName>
        <fullName evidence="2">Uncharacterized protein</fullName>
    </submittedName>
</protein>
<reference evidence="2" key="1">
    <citation type="submission" date="2020-08" db="EMBL/GenBank/DDBJ databases">
        <title>Multicomponent nature underlies the extraordinary mechanical properties of spider dragline silk.</title>
        <authorList>
            <person name="Kono N."/>
            <person name="Nakamura H."/>
            <person name="Mori M."/>
            <person name="Yoshida Y."/>
            <person name="Ohtoshi R."/>
            <person name="Malay A.D."/>
            <person name="Moran D.A.P."/>
            <person name="Tomita M."/>
            <person name="Numata K."/>
            <person name="Arakawa K."/>
        </authorList>
    </citation>
    <scope>NUCLEOTIDE SEQUENCE</scope>
</reference>
<organism evidence="2 3">
    <name type="scientific">Trichonephila clavipes</name>
    <name type="common">Golden silk orbweaver</name>
    <name type="synonym">Nephila clavipes</name>
    <dbReference type="NCBI Taxonomy" id="2585209"/>
    <lineage>
        <taxon>Eukaryota</taxon>
        <taxon>Metazoa</taxon>
        <taxon>Ecdysozoa</taxon>
        <taxon>Arthropoda</taxon>
        <taxon>Chelicerata</taxon>
        <taxon>Arachnida</taxon>
        <taxon>Araneae</taxon>
        <taxon>Araneomorphae</taxon>
        <taxon>Entelegynae</taxon>
        <taxon>Araneoidea</taxon>
        <taxon>Nephilidae</taxon>
        <taxon>Trichonephila</taxon>
    </lineage>
</organism>
<name>A0A8X6T545_TRICX</name>
<sequence length="87" mass="9931">MENFMELLAEDVRLPELKGILLCGTKKTAQVIPGRTSLLTPRRMQCLPPDAISTVAKETSKFAMKEPNFEWRKKKQNKKRSVNSPTQ</sequence>
<dbReference type="EMBL" id="BMAU01021355">
    <property type="protein sequence ID" value="GFY20421.1"/>
    <property type="molecule type" value="Genomic_DNA"/>
</dbReference>
<feature type="region of interest" description="Disordered" evidence="1">
    <location>
        <begin position="67"/>
        <end position="87"/>
    </location>
</feature>
<gene>
    <name evidence="2" type="ORF">TNCV_210531</name>
</gene>
<evidence type="ECO:0000256" key="1">
    <source>
        <dbReference type="SAM" id="MobiDB-lite"/>
    </source>
</evidence>
<accession>A0A8X6T545</accession>
<evidence type="ECO:0000313" key="2">
    <source>
        <dbReference type="EMBL" id="GFY20421.1"/>
    </source>
</evidence>
<proteinExistence type="predicted"/>
<evidence type="ECO:0000313" key="3">
    <source>
        <dbReference type="Proteomes" id="UP000887159"/>
    </source>
</evidence>
<comment type="caution">
    <text evidence="2">The sequence shown here is derived from an EMBL/GenBank/DDBJ whole genome shotgun (WGS) entry which is preliminary data.</text>
</comment>
<dbReference type="AlphaFoldDB" id="A0A8X6T545"/>